<dbReference type="EMBL" id="JAGRRH010000007">
    <property type="protein sequence ID" value="KAG7366436.1"/>
    <property type="molecule type" value="Genomic_DNA"/>
</dbReference>
<accession>A0A9K3LTQ5</accession>
<dbReference type="AlphaFoldDB" id="A0A9K3LTQ5"/>
<evidence type="ECO:0000313" key="2">
    <source>
        <dbReference type="Proteomes" id="UP000693970"/>
    </source>
</evidence>
<proteinExistence type="predicted"/>
<reference evidence="1" key="1">
    <citation type="journal article" date="2021" name="Sci. Rep.">
        <title>Diploid genomic architecture of Nitzschia inconspicua, an elite biomass production diatom.</title>
        <authorList>
            <person name="Oliver A."/>
            <person name="Podell S."/>
            <person name="Pinowska A."/>
            <person name="Traller J.C."/>
            <person name="Smith S.R."/>
            <person name="McClure R."/>
            <person name="Beliaev A."/>
            <person name="Bohutskyi P."/>
            <person name="Hill E.A."/>
            <person name="Rabines A."/>
            <person name="Zheng H."/>
            <person name="Allen L.Z."/>
            <person name="Kuo A."/>
            <person name="Grigoriev I.V."/>
            <person name="Allen A.E."/>
            <person name="Hazlebeck D."/>
            <person name="Allen E.E."/>
        </authorList>
    </citation>
    <scope>NUCLEOTIDE SEQUENCE</scope>
    <source>
        <strain evidence="1">Hildebrandi</strain>
    </source>
</reference>
<evidence type="ECO:0000313" key="1">
    <source>
        <dbReference type="EMBL" id="KAG7366436.1"/>
    </source>
</evidence>
<reference evidence="1" key="2">
    <citation type="submission" date="2021-04" db="EMBL/GenBank/DDBJ databases">
        <authorList>
            <person name="Podell S."/>
        </authorList>
    </citation>
    <scope>NUCLEOTIDE SEQUENCE</scope>
    <source>
        <strain evidence="1">Hildebrandi</strain>
    </source>
</reference>
<organism evidence="1 2">
    <name type="scientific">Nitzschia inconspicua</name>
    <dbReference type="NCBI Taxonomy" id="303405"/>
    <lineage>
        <taxon>Eukaryota</taxon>
        <taxon>Sar</taxon>
        <taxon>Stramenopiles</taxon>
        <taxon>Ochrophyta</taxon>
        <taxon>Bacillariophyta</taxon>
        <taxon>Bacillariophyceae</taxon>
        <taxon>Bacillariophycidae</taxon>
        <taxon>Bacillariales</taxon>
        <taxon>Bacillariaceae</taxon>
        <taxon>Nitzschia</taxon>
    </lineage>
</organism>
<comment type="caution">
    <text evidence="1">The sequence shown here is derived from an EMBL/GenBank/DDBJ whole genome shotgun (WGS) entry which is preliminary data.</text>
</comment>
<keyword evidence="2" id="KW-1185">Reference proteome</keyword>
<name>A0A9K3LTQ5_9STRA</name>
<protein>
    <submittedName>
        <fullName evidence="1">Uncharacterized protein</fullName>
    </submittedName>
</protein>
<dbReference type="Proteomes" id="UP000693970">
    <property type="component" value="Unassembled WGS sequence"/>
</dbReference>
<gene>
    <name evidence="1" type="ORF">IV203_029106</name>
</gene>
<sequence>MLTSRLATAYDPFYVVLACHPNLALRLGPVSMHKECHTIRRPNHPPIEATTQKRKDFAAICTFGCHVWVRPATKRPDGFFNCAYVQAISHSPQQYHCKRFLDNEGGQQQNPRRYITPINHHPVFTITQSLLLKIPTPCLPVTVQIVISTLPSHLNVPQRLHSSVNLSLNISSTILNPPMMTIPLSSTSKTSAKLRPFATPAFTSPSKYSPLNTSTCILMSSLPMPSLQKNMILATSLIAN</sequence>